<reference evidence="2 3" key="1">
    <citation type="journal article" date="2019" name="Int. J. Syst. Evol. Microbiol.">
        <title>The Global Catalogue of Microorganisms (GCM) 10K type strain sequencing project: providing services to taxonomists for standard genome sequencing and annotation.</title>
        <authorList>
            <consortium name="The Broad Institute Genomics Platform"/>
            <consortium name="The Broad Institute Genome Sequencing Center for Infectious Disease"/>
            <person name="Wu L."/>
            <person name="Ma J."/>
        </authorList>
    </citation>
    <scope>NUCLEOTIDE SEQUENCE [LARGE SCALE GENOMIC DNA]</scope>
    <source>
        <strain evidence="2 3">JCM 6833</strain>
    </source>
</reference>
<sequence>MEYLEAFYKAEFKTLVGFVMGVRLLYKARDAVQSAFTQALPTWDQIHVGQVAVARDRPMMRTIQSDKVWPGCAHHPDLIWLLRSSAVPGNGRPASVDREHLITGGDPCRHPGPRSVSIPMTTSAAAASSGRCPAISYWSWAIPSMPSAGLRRATCFVQRLTPAPILAEHPGPSRWTCREGEDRAAAVHEPAGRQLDPRRPPSRHGRPSRPPN</sequence>
<organism evidence="2 3">
    <name type="scientific">Actinomadura fulvescens</name>
    <dbReference type="NCBI Taxonomy" id="46160"/>
    <lineage>
        <taxon>Bacteria</taxon>
        <taxon>Bacillati</taxon>
        <taxon>Actinomycetota</taxon>
        <taxon>Actinomycetes</taxon>
        <taxon>Streptosporangiales</taxon>
        <taxon>Thermomonosporaceae</taxon>
        <taxon>Actinomadura</taxon>
    </lineage>
</organism>
<evidence type="ECO:0000256" key="1">
    <source>
        <dbReference type="SAM" id="MobiDB-lite"/>
    </source>
</evidence>
<accession>A0ABN3QG75</accession>
<name>A0ABN3QG75_9ACTN</name>
<keyword evidence="3" id="KW-1185">Reference proteome</keyword>
<gene>
    <name evidence="2" type="ORF">GCM10010411_72390</name>
</gene>
<dbReference type="Proteomes" id="UP001501509">
    <property type="component" value="Unassembled WGS sequence"/>
</dbReference>
<feature type="compositionally biased region" description="Basic residues" evidence="1">
    <location>
        <begin position="200"/>
        <end position="212"/>
    </location>
</feature>
<dbReference type="EMBL" id="BAAATD010000012">
    <property type="protein sequence ID" value="GAA2625275.1"/>
    <property type="molecule type" value="Genomic_DNA"/>
</dbReference>
<comment type="caution">
    <text evidence="2">The sequence shown here is derived from an EMBL/GenBank/DDBJ whole genome shotgun (WGS) entry which is preliminary data.</text>
</comment>
<evidence type="ECO:0000313" key="3">
    <source>
        <dbReference type="Proteomes" id="UP001501509"/>
    </source>
</evidence>
<evidence type="ECO:0000313" key="2">
    <source>
        <dbReference type="EMBL" id="GAA2625275.1"/>
    </source>
</evidence>
<proteinExistence type="predicted"/>
<protein>
    <submittedName>
        <fullName evidence="2">Uncharacterized protein</fullName>
    </submittedName>
</protein>
<feature type="region of interest" description="Disordered" evidence="1">
    <location>
        <begin position="180"/>
        <end position="212"/>
    </location>
</feature>